<dbReference type="Gene3D" id="3.40.50.300">
    <property type="entry name" value="P-loop containing nucleotide triphosphate hydrolases"/>
    <property type="match status" value="1"/>
</dbReference>
<dbReference type="Pfam" id="PF02492">
    <property type="entry name" value="cobW"/>
    <property type="match status" value="1"/>
</dbReference>
<evidence type="ECO:0000256" key="3">
    <source>
        <dbReference type="ARBA" id="ARBA00022723"/>
    </source>
</evidence>
<comment type="caution">
    <text evidence="9">The sequence shown here is derived from an EMBL/GenBank/DDBJ whole genome shotgun (WGS) entry which is preliminary data.</text>
</comment>
<keyword evidence="5" id="KW-0378">Hydrolase</keyword>
<dbReference type="SUPFAM" id="SSF52540">
    <property type="entry name" value="P-loop containing nucleoside triphosphate hydrolases"/>
    <property type="match status" value="1"/>
</dbReference>
<dbReference type="InterPro" id="IPR003495">
    <property type="entry name" value="CobW/HypB/UreG_nucleotide-bd"/>
</dbReference>
<dbReference type="PIRSF" id="PIRSF005624">
    <property type="entry name" value="Ni-bind_GTPase"/>
    <property type="match status" value="1"/>
</dbReference>
<proteinExistence type="inferred from homology"/>
<evidence type="ECO:0000256" key="5">
    <source>
        <dbReference type="ARBA" id="ARBA00022801"/>
    </source>
</evidence>
<dbReference type="GO" id="GO:0003924">
    <property type="term" value="F:GTPase activity"/>
    <property type="evidence" value="ECO:0007669"/>
    <property type="project" value="InterPro"/>
</dbReference>
<dbReference type="GO" id="GO:0016151">
    <property type="term" value="F:nickel cation binding"/>
    <property type="evidence" value="ECO:0007669"/>
    <property type="project" value="InterPro"/>
</dbReference>
<keyword evidence="3" id="KW-0479">Metal-binding</keyword>
<dbReference type="GO" id="GO:0008270">
    <property type="term" value="F:zinc ion binding"/>
    <property type="evidence" value="ECO:0007669"/>
    <property type="project" value="TreeGrafter"/>
</dbReference>
<evidence type="ECO:0000259" key="8">
    <source>
        <dbReference type="Pfam" id="PF02492"/>
    </source>
</evidence>
<evidence type="ECO:0000256" key="1">
    <source>
        <dbReference type="ARBA" id="ARBA00006211"/>
    </source>
</evidence>
<dbReference type="InterPro" id="IPR004392">
    <property type="entry name" value="Hyd_mat_HypB"/>
</dbReference>
<dbReference type="NCBIfam" id="TIGR00073">
    <property type="entry name" value="hypB"/>
    <property type="match status" value="1"/>
</dbReference>
<protein>
    <recommendedName>
        <fullName evidence="8">CobW/HypB/UreG nucleotide-binding domain-containing protein</fullName>
    </recommendedName>
</protein>
<evidence type="ECO:0000256" key="2">
    <source>
        <dbReference type="ARBA" id="ARBA00022596"/>
    </source>
</evidence>
<keyword evidence="4" id="KW-0547">Nucleotide-binding</keyword>
<dbReference type="PANTHER" id="PTHR30134:SF2">
    <property type="entry name" value="HYDROGENASE MATURATION FACTOR HYPB"/>
    <property type="match status" value="1"/>
</dbReference>
<dbReference type="InterPro" id="IPR027417">
    <property type="entry name" value="P-loop_NTPase"/>
</dbReference>
<comment type="similarity">
    <text evidence="1">Belongs to the SIMIBI class G3E GTPase family. HypB/HupM subfamily.</text>
</comment>
<evidence type="ECO:0000256" key="7">
    <source>
        <dbReference type="ARBA" id="ARBA00023134"/>
    </source>
</evidence>
<organism evidence="9">
    <name type="scientific">marine sediment metagenome</name>
    <dbReference type="NCBI Taxonomy" id="412755"/>
    <lineage>
        <taxon>unclassified sequences</taxon>
        <taxon>metagenomes</taxon>
        <taxon>ecological metagenomes</taxon>
    </lineage>
</organism>
<evidence type="ECO:0000256" key="6">
    <source>
        <dbReference type="ARBA" id="ARBA00022833"/>
    </source>
</evidence>
<feature type="domain" description="CobW/HypB/UreG nucleotide-binding" evidence="8">
    <location>
        <begin position="32"/>
        <end position="192"/>
    </location>
</feature>
<keyword evidence="6" id="KW-0862">Zinc</keyword>
<gene>
    <name evidence="9" type="ORF">S03H2_30454</name>
</gene>
<evidence type="ECO:0000313" key="9">
    <source>
        <dbReference type="EMBL" id="GAH56332.1"/>
    </source>
</evidence>
<name>X1GGJ5_9ZZZZ</name>
<dbReference type="PANTHER" id="PTHR30134">
    <property type="entry name" value="HYDROGENASE PROTEIN ASSEMBLY PROTEIN, NICKEL CHAPERONE"/>
    <property type="match status" value="1"/>
</dbReference>
<dbReference type="CDD" id="cd05390">
    <property type="entry name" value="HypB"/>
    <property type="match status" value="1"/>
</dbReference>
<keyword evidence="2" id="KW-0533">Nickel</keyword>
<dbReference type="GO" id="GO:0005525">
    <property type="term" value="F:GTP binding"/>
    <property type="evidence" value="ECO:0007669"/>
    <property type="project" value="UniProtKB-KW"/>
</dbReference>
<dbReference type="EMBL" id="BARU01018426">
    <property type="protein sequence ID" value="GAH56332.1"/>
    <property type="molecule type" value="Genomic_DNA"/>
</dbReference>
<sequence length="218" mass="23865">MEIKVLKDILSANEQIAERNRQLLDSKGVFAVNLMSSPGAGKTSLILESIKRLKGKTRIGVIEGDVSSSLDAETIGKESIPVIQINTGGTCHLDANMLSGALSNLPLQDIQILFIENVGNLICPAGFALGEHKKVLVSSIPEGDDKPFKYPLMFHKADVVLINKIDLLPYLKFDTQGFSQAVRGINEKVEIFQISCATGQGIQEWVSWLLTQMSRRQS</sequence>
<keyword evidence="7" id="KW-0342">GTP-binding</keyword>
<dbReference type="AlphaFoldDB" id="X1GGJ5"/>
<dbReference type="GO" id="GO:0051604">
    <property type="term" value="P:protein maturation"/>
    <property type="evidence" value="ECO:0007669"/>
    <property type="project" value="InterPro"/>
</dbReference>
<evidence type="ECO:0000256" key="4">
    <source>
        <dbReference type="ARBA" id="ARBA00022741"/>
    </source>
</evidence>
<reference evidence="9" key="1">
    <citation type="journal article" date="2014" name="Front. Microbiol.">
        <title>High frequency of phylogenetically diverse reductive dehalogenase-homologous genes in deep subseafloor sedimentary metagenomes.</title>
        <authorList>
            <person name="Kawai M."/>
            <person name="Futagami T."/>
            <person name="Toyoda A."/>
            <person name="Takaki Y."/>
            <person name="Nishi S."/>
            <person name="Hori S."/>
            <person name="Arai W."/>
            <person name="Tsubouchi T."/>
            <person name="Morono Y."/>
            <person name="Uchiyama I."/>
            <person name="Ito T."/>
            <person name="Fujiyama A."/>
            <person name="Inagaki F."/>
            <person name="Takami H."/>
        </authorList>
    </citation>
    <scope>NUCLEOTIDE SEQUENCE</scope>
    <source>
        <strain evidence="9">Expedition CK06-06</strain>
    </source>
</reference>
<accession>X1GGJ5</accession>